<dbReference type="HOGENOM" id="CLU_1200590_0_0_1"/>
<accession>E6ZV96</accession>
<dbReference type="AlphaFoldDB" id="E6ZV96"/>
<organism evidence="1 2">
    <name type="scientific">Sporisorium reilianum (strain SRZ2)</name>
    <name type="common">Maize head smut fungus</name>
    <dbReference type="NCBI Taxonomy" id="999809"/>
    <lineage>
        <taxon>Eukaryota</taxon>
        <taxon>Fungi</taxon>
        <taxon>Dikarya</taxon>
        <taxon>Basidiomycota</taxon>
        <taxon>Ustilaginomycotina</taxon>
        <taxon>Ustilaginomycetes</taxon>
        <taxon>Ustilaginales</taxon>
        <taxon>Ustilaginaceae</taxon>
        <taxon>Sporisorium</taxon>
    </lineage>
</organism>
<keyword evidence="2" id="KW-1185">Reference proteome</keyword>
<name>E6ZV96_SPORE</name>
<dbReference type="OrthoDB" id="2556824at2759"/>
<dbReference type="eggNOG" id="ENOG502TKCS">
    <property type="taxonomic scope" value="Eukaryota"/>
</dbReference>
<protein>
    <submittedName>
        <fullName evidence="1">Uncharacterized protein</fullName>
    </submittedName>
</protein>
<dbReference type="VEuPathDB" id="FungiDB:sr10821"/>
<proteinExistence type="predicted"/>
<dbReference type="Proteomes" id="UP000008867">
    <property type="component" value="Chromosome 20"/>
</dbReference>
<dbReference type="EMBL" id="FQ311442">
    <property type="protein sequence ID" value="CBQ71153.1"/>
    <property type="molecule type" value="Genomic_DNA"/>
</dbReference>
<evidence type="ECO:0000313" key="1">
    <source>
        <dbReference type="EMBL" id="CBQ71153.1"/>
    </source>
</evidence>
<gene>
    <name evidence="1" type="ORF">sr10821</name>
</gene>
<reference evidence="1 2" key="1">
    <citation type="journal article" date="2010" name="Science">
        <title>Pathogenicity determinants in smut fungi revealed by genome comparison.</title>
        <authorList>
            <person name="Schirawski J."/>
            <person name="Mannhaupt G."/>
            <person name="Muench K."/>
            <person name="Brefort T."/>
            <person name="Schipper K."/>
            <person name="Doehlemann G."/>
            <person name="Di Stasio M."/>
            <person name="Roessel N."/>
            <person name="Mendoza-Mendoza A."/>
            <person name="Pester D."/>
            <person name="Mueller O."/>
            <person name="Winterberg B."/>
            <person name="Meyer E."/>
            <person name="Ghareeb H."/>
            <person name="Wollenberg T."/>
            <person name="Muensterkoetter M."/>
            <person name="Wong P."/>
            <person name="Walter M."/>
            <person name="Stukenbrock E."/>
            <person name="Gueldener U."/>
            <person name="Kahmann R."/>
        </authorList>
    </citation>
    <scope>NUCLEOTIDE SEQUENCE [LARGE SCALE GENOMIC DNA]</scope>
    <source>
        <strain evidence="2">SRZ2</strain>
    </source>
</reference>
<sequence length="207" mass="21958">MPAKLMLPPSVRALTPRQAHQPARLSAVAVALLHISSDTENHPHHQAPHSPKSTAAAARNRTVLADITSLTNTPSTLAKLHARTNRTIATSAGAGLRKSVLGHQHRRRTIKRRNAISLTSDQAQKLAGSLTRLTDAPALAAPEAGERAETQEGKVVDVEMRAAADEQVAGNGSGGVFHTMALQSNLFLITRTDGHAFRCPLPPASKV</sequence>
<evidence type="ECO:0000313" key="2">
    <source>
        <dbReference type="Proteomes" id="UP000008867"/>
    </source>
</evidence>